<sequence length="258" mass="28623">MGIQDSLQGIKGLGTGIGMGIWDGMGSMGWDFWMDFGTGFTRGTKGWGTGIEAAAMERELLEDYRFGRQQLIEIWGHACAVAVTKAFPLVSLPRRQPTVLVLCGPEQIGAVGLVCARHLRCFDYEPTIFYPRRSPDSLHRDFTTQCEKMDIPFLSYLPAEVTPNPKSPGFPLFYLSLVSLSRVPLVPFSCPHRWRSGPGDTGDIRPAVLVSLAAPKEVSRRFQGRWHFLAGRFLPEELRRKFGICGPPYAGSDCLVAL</sequence>
<dbReference type="AlphaFoldDB" id="A0A8D2QV63"/>
<dbReference type="PANTHER" id="PTHR13232">
    <property type="entry name" value="NAD(P)H-HYDRATE EPIMERASE"/>
    <property type="match status" value="1"/>
</dbReference>
<evidence type="ECO:0000259" key="1">
    <source>
        <dbReference type="PROSITE" id="PS51385"/>
    </source>
</evidence>
<dbReference type="InterPro" id="IPR032976">
    <property type="entry name" value="YJEFN_prot_NAXE-like"/>
</dbReference>
<proteinExistence type="predicted"/>
<dbReference type="Pfam" id="PF03853">
    <property type="entry name" value="YjeF_N"/>
    <property type="match status" value="1"/>
</dbReference>
<dbReference type="InterPro" id="IPR004443">
    <property type="entry name" value="YjeF_N_dom"/>
</dbReference>
<dbReference type="Gene3D" id="3.40.50.10260">
    <property type="entry name" value="YjeF N-terminal domain"/>
    <property type="match status" value="2"/>
</dbReference>
<dbReference type="Ensembl" id="ENSZLMT00000020802.1">
    <property type="protein sequence ID" value="ENSZLMP00000020256.1"/>
    <property type="gene ID" value="ENSZLMG00000013954.1"/>
</dbReference>
<evidence type="ECO:0000313" key="2">
    <source>
        <dbReference type="Ensembl" id="ENSZLMP00000020256.1"/>
    </source>
</evidence>
<keyword evidence="3" id="KW-1185">Reference proteome</keyword>
<accession>A0A8D2QV63</accession>
<reference evidence="2" key="2">
    <citation type="submission" date="2025-09" db="UniProtKB">
        <authorList>
            <consortium name="Ensembl"/>
        </authorList>
    </citation>
    <scope>IDENTIFICATION</scope>
</reference>
<dbReference type="PANTHER" id="PTHR13232:SF12">
    <property type="entry name" value="YJEF N-TERMINAL DOMAIN-CONTAINING PROTEIN 3"/>
    <property type="match status" value="1"/>
</dbReference>
<feature type="domain" description="YjeF N-terminal" evidence="1">
    <location>
        <begin position="53"/>
        <end position="258"/>
    </location>
</feature>
<dbReference type="SUPFAM" id="SSF64153">
    <property type="entry name" value="YjeF N-terminal domain-like"/>
    <property type="match status" value="1"/>
</dbReference>
<dbReference type="GO" id="GO:0052856">
    <property type="term" value="F:NAD(P)HX epimerase activity"/>
    <property type="evidence" value="ECO:0007669"/>
    <property type="project" value="TreeGrafter"/>
</dbReference>
<dbReference type="GO" id="GO:0005739">
    <property type="term" value="C:mitochondrion"/>
    <property type="evidence" value="ECO:0007669"/>
    <property type="project" value="TreeGrafter"/>
</dbReference>
<protein>
    <recommendedName>
        <fullName evidence="1">YjeF N-terminal domain-containing protein</fullName>
    </recommendedName>
</protein>
<dbReference type="PROSITE" id="PS51385">
    <property type="entry name" value="YJEF_N"/>
    <property type="match status" value="1"/>
</dbReference>
<evidence type="ECO:0000313" key="3">
    <source>
        <dbReference type="Proteomes" id="UP000694401"/>
    </source>
</evidence>
<name>A0A8D2QV63_ZOSLA</name>
<organism evidence="2 3">
    <name type="scientific">Zosterops lateralis melanops</name>
    <dbReference type="NCBI Taxonomy" id="1220523"/>
    <lineage>
        <taxon>Eukaryota</taxon>
        <taxon>Metazoa</taxon>
        <taxon>Chordata</taxon>
        <taxon>Craniata</taxon>
        <taxon>Vertebrata</taxon>
        <taxon>Euteleostomi</taxon>
        <taxon>Archelosauria</taxon>
        <taxon>Archosauria</taxon>
        <taxon>Dinosauria</taxon>
        <taxon>Saurischia</taxon>
        <taxon>Theropoda</taxon>
        <taxon>Coelurosauria</taxon>
        <taxon>Aves</taxon>
        <taxon>Neognathae</taxon>
        <taxon>Neoaves</taxon>
        <taxon>Telluraves</taxon>
        <taxon>Australaves</taxon>
        <taxon>Passeriformes</taxon>
        <taxon>Sylvioidea</taxon>
        <taxon>Zosteropidae</taxon>
        <taxon>Zosterops</taxon>
    </lineage>
</organism>
<dbReference type="InterPro" id="IPR036652">
    <property type="entry name" value="YjeF_N_dom_sf"/>
</dbReference>
<dbReference type="Proteomes" id="UP000694401">
    <property type="component" value="Unassembled WGS sequence"/>
</dbReference>
<reference evidence="2" key="1">
    <citation type="submission" date="2025-08" db="UniProtKB">
        <authorList>
            <consortium name="Ensembl"/>
        </authorList>
    </citation>
    <scope>IDENTIFICATION</scope>
</reference>